<dbReference type="InterPro" id="IPR028082">
    <property type="entry name" value="Peripla_BP_I"/>
</dbReference>
<organism evidence="5 6">
    <name type="scientific">Enterococcus florum</name>
    <dbReference type="NCBI Taxonomy" id="2480627"/>
    <lineage>
        <taxon>Bacteria</taxon>
        <taxon>Bacillati</taxon>
        <taxon>Bacillota</taxon>
        <taxon>Bacilli</taxon>
        <taxon>Lactobacillales</taxon>
        <taxon>Enterococcaceae</taxon>
        <taxon>Enterococcus</taxon>
    </lineage>
</organism>
<proteinExistence type="predicted"/>
<keyword evidence="1" id="KW-0805">Transcription regulation</keyword>
<evidence type="ECO:0000259" key="4">
    <source>
        <dbReference type="PROSITE" id="PS50932"/>
    </source>
</evidence>
<dbReference type="CDD" id="cd06286">
    <property type="entry name" value="PBP1_CcpB-like"/>
    <property type="match status" value="1"/>
</dbReference>
<gene>
    <name evidence="5" type="ORF">NRIC_19440</name>
</gene>
<dbReference type="Gene3D" id="3.40.50.2300">
    <property type="match status" value="2"/>
</dbReference>
<dbReference type="SUPFAM" id="SSF53822">
    <property type="entry name" value="Periplasmic binding protein-like I"/>
    <property type="match status" value="1"/>
</dbReference>
<dbReference type="Pfam" id="PF00532">
    <property type="entry name" value="Peripla_BP_1"/>
    <property type="match status" value="1"/>
</dbReference>
<dbReference type="AlphaFoldDB" id="A0A4P5PL84"/>
<evidence type="ECO:0000256" key="3">
    <source>
        <dbReference type="ARBA" id="ARBA00023163"/>
    </source>
</evidence>
<dbReference type="InterPro" id="IPR000843">
    <property type="entry name" value="HTH_LacI"/>
</dbReference>
<protein>
    <submittedName>
        <fullName evidence="5">LacI family transcriptional regulator</fullName>
    </submittedName>
</protein>
<dbReference type="CDD" id="cd01392">
    <property type="entry name" value="HTH_LacI"/>
    <property type="match status" value="1"/>
</dbReference>
<dbReference type="SUPFAM" id="SSF47413">
    <property type="entry name" value="lambda repressor-like DNA-binding domains"/>
    <property type="match status" value="1"/>
</dbReference>
<evidence type="ECO:0000256" key="2">
    <source>
        <dbReference type="ARBA" id="ARBA00023125"/>
    </source>
</evidence>
<dbReference type="InterPro" id="IPR001761">
    <property type="entry name" value="Peripla_BP/Lac1_sug-bd_dom"/>
</dbReference>
<dbReference type="PANTHER" id="PTHR30146">
    <property type="entry name" value="LACI-RELATED TRANSCRIPTIONAL REPRESSOR"/>
    <property type="match status" value="1"/>
</dbReference>
<comment type="caution">
    <text evidence="5">The sequence shown here is derived from an EMBL/GenBank/DDBJ whole genome shotgun (WGS) entry which is preliminary data.</text>
</comment>
<evidence type="ECO:0000313" key="6">
    <source>
        <dbReference type="Proteomes" id="UP000290567"/>
    </source>
</evidence>
<dbReference type="RefSeq" id="WP_146622490.1">
    <property type="nucleotide sequence ID" value="NZ_BJCC01000014.1"/>
</dbReference>
<dbReference type="EMBL" id="BJCC01000014">
    <property type="protein sequence ID" value="GCF94053.1"/>
    <property type="molecule type" value="Genomic_DNA"/>
</dbReference>
<dbReference type="PROSITE" id="PS50932">
    <property type="entry name" value="HTH_LACI_2"/>
    <property type="match status" value="1"/>
</dbReference>
<evidence type="ECO:0000313" key="5">
    <source>
        <dbReference type="EMBL" id="GCF94053.1"/>
    </source>
</evidence>
<accession>A0A4P5PL84</accession>
<keyword evidence="2" id="KW-0238">DNA-binding</keyword>
<dbReference type="InterPro" id="IPR010982">
    <property type="entry name" value="Lambda_DNA-bd_dom_sf"/>
</dbReference>
<reference evidence="6" key="1">
    <citation type="submission" date="2019-02" db="EMBL/GenBank/DDBJ databases">
        <title>Draft genome sequence of Enterococcus sp. Gos25-1.</title>
        <authorList>
            <person name="Tanaka N."/>
            <person name="Shiwa Y."/>
            <person name="Fujita N."/>
        </authorList>
    </citation>
    <scope>NUCLEOTIDE SEQUENCE [LARGE SCALE GENOMIC DNA]</scope>
    <source>
        <strain evidence="6">Gos25-1</strain>
    </source>
</reference>
<keyword evidence="3" id="KW-0804">Transcription</keyword>
<feature type="domain" description="HTH lacI-type" evidence="4">
    <location>
        <begin position="2"/>
        <end position="56"/>
    </location>
</feature>
<dbReference type="GO" id="GO:0003700">
    <property type="term" value="F:DNA-binding transcription factor activity"/>
    <property type="evidence" value="ECO:0007669"/>
    <property type="project" value="TreeGrafter"/>
</dbReference>
<dbReference type="Pfam" id="PF00356">
    <property type="entry name" value="LacI"/>
    <property type="match status" value="1"/>
</dbReference>
<dbReference type="GO" id="GO:0000976">
    <property type="term" value="F:transcription cis-regulatory region binding"/>
    <property type="evidence" value="ECO:0007669"/>
    <property type="project" value="TreeGrafter"/>
</dbReference>
<dbReference type="Gene3D" id="1.10.260.40">
    <property type="entry name" value="lambda repressor-like DNA-binding domains"/>
    <property type="match status" value="1"/>
</dbReference>
<evidence type="ECO:0000256" key="1">
    <source>
        <dbReference type="ARBA" id="ARBA00023015"/>
    </source>
</evidence>
<dbReference type="OrthoDB" id="9798934at2"/>
<dbReference type="Proteomes" id="UP000290567">
    <property type="component" value="Unassembled WGS sequence"/>
</dbReference>
<keyword evidence="6" id="KW-1185">Reference proteome</keyword>
<dbReference type="SMART" id="SM00354">
    <property type="entry name" value="HTH_LACI"/>
    <property type="match status" value="1"/>
</dbReference>
<sequence>MANIRDVAKATGYSVSTISRVINNYPYVKEEKRQHVLKVMDELNYIPNKTAQNLSHGETKNIGVIIPFTNHPYFDQLLNGIIREAFLHSYKITLLPTNYDQELEKIYLEQFAAKEFDGLIVTTKANPSDVFKPYLTYGTIVFCQNVSLDNVGSVYIDLASSIPEALHFMKEQGVKNLGVTLGRSKRISRNSKLIQKSCKEIFPDFDPNNIFWDCFVREDGVQAAAFFVEKEVDGILTIGDEVAAVILQHYSDALRPMIVGRENLLISEVMNFSTIDHHLDACGRKAFQLFYTKEITRIKLPYTLIKR</sequence>
<name>A0A4P5PL84_9ENTE</name>
<dbReference type="PANTHER" id="PTHR30146:SF105">
    <property type="entry name" value="CATABOLITE CONTROL PROTEIN B"/>
    <property type="match status" value="1"/>
</dbReference>